<dbReference type="InterPro" id="IPR002347">
    <property type="entry name" value="SDR_fam"/>
</dbReference>
<evidence type="ECO:0000256" key="3">
    <source>
        <dbReference type="RuleBase" id="RU000363"/>
    </source>
</evidence>
<dbReference type="Gene3D" id="3.40.50.720">
    <property type="entry name" value="NAD(P)-binding Rossmann-like Domain"/>
    <property type="match status" value="1"/>
</dbReference>
<proteinExistence type="inferred from homology"/>
<dbReference type="InterPro" id="IPR036291">
    <property type="entry name" value="NAD(P)-bd_dom_sf"/>
</dbReference>
<comment type="caution">
    <text evidence="4">The sequence shown here is derived from an EMBL/GenBank/DDBJ whole genome shotgun (WGS) entry which is preliminary data.</text>
</comment>
<dbReference type="OrthoDB" id="118015at2"/>
<gene>
    <name evidence="4" type="ORF">E2F43_07790</name>
</gene>
<reference evidence="4 5" key="1">
    <citation type="submission" date="2019-03" db="EMBL/GenBank/DDBJ databases">
        <title>Seongchinamella monodicae gen. nov., sp. nov., a novel member of the Gammaproteobacteria isolated from a tidal mudflat of beach.</title>
        <authorList>
            <person name="Yang H.G."/>
            <person name="Kang J.W."/>
            <person name="Lee S.D."/>
        </authorList>
    </citation>
    <scope>NUCLEOTIDE SEQUENCE [LARGE SCALE GENOMIC DNA]</scope>
    <source>
        <strain evidence="4 5">GH4-78</strain>
    </source>
</reference>
<dbReference type="EMBL" id="SMSE01000002">
    <property type="protein sequence ID" value="TDG14210.1"/>
    <property type="molecule type" value="Genomic_DNA"/>
</dbReference>
<dbReference type="PANTHER" id="PTHR43477">
    <property type="entry name" value="DIHYDROANTICAPSIN 7-DEHYDROGENASE"/>
    <property type="match status" value="1"/>
</dbReference>
<dbReference type="Pfam" id="PF00106">
    <property type="entry name" value="adh_short"/>
    <property type="match status" value="1"/>
</dbReference>
<dbReference type="PANTHER" id="PTHR43477:SF1">
    <property type="entry name" value="DIHYDROANTICAPSIN 7-DEHYDROGENASE"/>
    <property type="match status" value="1"/>
</dbReference>
<organism evidence="4 5">
    <name type="scientific">Seongchinamella unica</name>
    <dbReference type="NCBI Taxonomy" id="2547392"/>
    <lineage>
        <taxon>Bacteria</taxon>
        <taxon>Pseudomonadati</taxon>
        <taxon>Pseudomonadota</taxon>
        <taxon>Gammaproteobacteria</taxon>
        <taxon>Cellvibrionales</taxon>
        <taxon>Halieaceae</taxon>
        <taxon>Seongchinamella</taxon>
    </lineage>
</organism>
<evidence type="ECO:0000313" key="4">
    <source>
        <dbReference type="EMBL" id="TDG14210.1"/>
    </source>
</evidence>
<protein>
    <submittedName>
        <fullName evidence="4">SDR family oxidoreductase</fullName>
    </submittedName>
</protein>
<evidence type="ECO:0000313" key="5">
    <source>
        <dbReference type="Proteomes" id="UP000295554"/>
    </source>
</evidence>
<keyword evidence="2" id="KW-0560">Oxidoreductase</keyword>
<dbReference type="SUPFAM" id="SSF51735">
    <property type="entry name" value="NAD(P)-binding Rossmann-fold domains"/>
    <property type="match status" value="1"/>
</dbReference>
<evidence type="ECO:0000256" key="2">
    <source>
        <dbReference type="ARBA" id="ARBA00023002"/>
    </source>
</evidence>
<sequence>MLNKRRVVITGAAGSLGQAAAAKAREYGAHVTGLDIADTGQLDNVDAYYSVDLLDPAATRECFAKLGRVDALFNIAGGFAMGDTAFDPDSDQWQRMFQINVDTLRNATMAAVPLLQKNDRGAIVNIGALGALQGQGSMSAYCCAKGSVMKLTESLSDELRADNINVNAVLPSIIDTEANRQGMPDADFSTWVTPSGLAEVMCFLASPQAGEIHGALIPVRGRA</sequence>
<comment type="similarity">
    <text evidence="1 3">Belongs to the short-chain dehydrogenases/reductases (SDR) family.</text>
</comment>
<accession>A0A4R5LTG7</accession>
<name>A0A4R5LTG7_9GAMM</name>
<dbReference type="AlphaFoldDB" id="A0A4R5LTG7"/>
<dbReference type="PRINTS" id="PR00081">
    <property type="entry name" value="GDHRDH"/>
</dbReference>
<dbReference type="PRINTS" id="PR00080">
    <property type="entry name" value="SDRFAMILY"/>
</dbReference>
<dbReference type="GO" id="GO:0016491">
    <property type="term" value="F:oxidoreductase activity"/>
    <property type="evidence" value="ECO:0007669"/>
    <property type="project" value="UniProtKB-KW"/>
</dbReference>
<evidence type="ECO:0000256" key="1">
    <source>
        <dbReference type="ARBA" id="ARBA00006484"/>
    </source>
</evidence>
<keyword evidence="5" id="KW-1185">Reference proteome</keyword>
<dbReference type="Proteomes" id="UP000295554">
    <property type="component" value="Unassembled WGS sequence"/>
</dbReference>
<dbReference type="InterPro" id="IPR051122">
    <property type="entry name" value="SDR_DHRS6-like"/>
</dbReference>